<dbReference type="KEGG" id="cad:Curi_c13610"/>
<keyword evidence="3" id="KW-1185">Reference proteome</keyword>
<dbReference type="EMBL" id="CP003326">
    <property type="protein sequence ID" value="AFS78371.1"/>
    <property type="molecule type" value="Genomic_DNA"/>
</dbReference>
<keyword evidence="1" id="KW-0812">Transmembrane</keyword>
<evidence type="ECO:0000313" key="2">
    <source>
        <dbReference type="EMBL" id="AFS78371.1"/>
    </source>
</evidence>
<evidence type="ECO:0000256" key="1">
    <source>
        <dbReference type="SAM" id="Phobius"/>
    </source>
</evidence>
<gene>
    <name evidence="2" type="ordered locus">Curi_c13610</name>
</gene>
<dbReference type="RefSeq" id="WP_014967508.1">
    <property type="nucleotide sequence ID" value="NC_018664.1"/>
</dbReference>
<dbReference type="HOGENOM" id="CLU_2080613_0_0_9"/>
<keyword evidence="1" id="KW-0472">Membrane</keyword>
<keyword evidence="1" id="KW-1133">Transmembrane helix</keyword>
<feature type="transmembrane region" description="Helical" evidence="1">
    <location>
        <begin position="64"/>
        <end position="84"/>
    </location>
</feature>
<dbReference type="AlphaFoldDB" id="K0B158"/>
<feature type="transmembrane region" description="Helical" evidence="1">
    <location>
        <begin position="96"/>
        <end position="116"/>
    </location>
</feature>
<proteinExistence type="predicted"/>
<accession>K0B158</accession>
<dbReference type="Proteomes" id="UP000006094">
    <property type="component" value="Chromosome"/>
</dbReference>
<organism evidence="2 3">
    <name type="scientific">Gottschalkia acidurici (strain ATCC 7906 / DSM 604 / BCRC 14475 / CIP 104303 / KCTC 5404 / NCIMB 10678 / 9a)</name>
    <name type="common">Clostridium acidurici</name>
    <dbReference type="NCBI Taxonomy" id="1128398"/>
    <lineage>
        <taxon>Bacteria</taxon>
        <taxon>Bacillati</taxon>
        <taxon>Bacillota</taxon>
        <taxon>Tissierellia</taxon>
        <taxon>Tissierellales</taxon>
        <taxon>Gottschalkiaceae</taxon>
        <taxon>Gottschalkia</taxon>
    </lineage>
</organism>
<sequence length="117" mass="13153">MKRIELRKIISKSLQGVLGVISSILFTISFPYFGWNFVINVTKAFENIGFSIDLVGRPGTYDPGAVIVSGLYLLTILLASYLTIKKTKYKLYGKIILFSGILMTIMVFVLVSSMIWF</sequence>
<reference evidence="2 3" key="1">
    <citation type="journal article" date="2012" name="PLoS ONE">
        <title>The purine-utilizing bacterium Clostridium acidurici 9a: a genome-guided metabolic reconsideration.</title>
        <authorList>
            <person name="Hartwich K."/>
            <person name="Poehlein A."/>
            <person name="Daniel R."/>
        </authorList>
    </citation>
    <scope>NUCLEOTIDE SEQUENCE [LARGE SCALE GENOMIC DNA]</scope>
    <source>
        <strain evidence="3">ATCC 7906 / DSM 604 / BCRC 14475 / CIP 104303 / KCTC 5404 / NCIMB 10678 / 9a</strain>
    </source>
</reference>
<evidence type="ECO:0000313" key="3">
    <source>
        <dbReference type="Proteomes" id="UP000006094"/>
    </source>
</evidence>
<feature type="transmembrane region" description="Helical" evidence="1">
    <location>
        <begin position="12"/>
        <end position="33"/>
    </location>
</feature>
<protein>
    <submittedName>
        <fullName evidence="2">Uncharacterized protein</fullName>
    </submittedName>
</protein>
<name>K0B158_GOTA9</name>